<gene>
    <name evidence="8" type="primary">Fer1l6_0</name>
    <name evidence="8" type="ORF">PITSOR_R09833</name>
</gene>
<dbReference type="InterPro" id="IPR000008">
    <property type="entry name" value="C2_dom"/>
</dbReference>
<dbReference type="EMBL" id="WEKX01012859">
    <property type="protein sequence ID" value="NWI90244.1"/>
    <property type="molecule type" value="Genomic_DNA"/>
</dbReference>
<dbReference type="SMART" id="SM01202">
    <property type="entry name" value="FerI"/>
    <property type="match status" value="1"/>
</dbReference>
<dbReference type="FunFam" id="2.60.40.150:FF:000026">
    <property type="entry name" value="dysferlin isoform X2"/>
    <property type="match status" value="1"/>
</dbReference>
<dbReference type="Pfam" id="PF08150">
    <property type="entry name" value="FerB"/>
    <property type="match status" value="1"/>
</dbReference>
<feature type="region of interest" description="Disordered" evidence="6">
    <location>
        <begin position="1150"/>
        <end position="1195"/>
    </location>
</feature>
<dbReference type="OrthoDB" id="270970at2759"/>
<comment type="subcellular location">
    <subcellularLocation>
        <location evidence="1">Membrane</location>
        <topology evidence="1">Single-pass membrane protein</topology>
    </subcellularLocation>
</comment>
<dbReference type="GO" id="GO:0016020">
    <property type="term" value="C:membrane"/>
    <property type="evidence" value="ECO:0007669"/>
    <property type="project" value="UniProtKB-SubCell"/>
</dbReference>
<accession>A0A851FER5</accession>
<dbReference type="CDD" id="cd04011">
    <property type="entry name" value="C2B_Ferlin"/>
    <property type="match status" value="1"/>
</dbReference>
<feature type="compositionally biased region" description="Basic residues" evidence="6">
    <location>
        <begin position="1183"/>
        <end position="1193"/>
    </location>
</feature>
<sequence>RKGLFSGMKLKKKKKGEKGLTIANKDVLGDHDERTILLHDALGEKEEGEEDLMNSDALINVFGSLSPNRKRAKLVTRIHEDEMKSQNYQIAITIIEARQLVGENIDPVVIIEIGDEKKQTTVKEGTNAPFYNEYFVFDFVGPQVLLFDKIINISVMHNKLIGSVLIGSFKVDLGTVYSQPGHQFCDKWALLTDPADIRTGAKGYLKCDISVTGKGDAIQATQKMADTEEQIEKNLLIPKGFPSERPWARFYVRIYKAEGLPKMNSSIMANVTKAFIGDSKDLVDPYVVVMFAGQMGRTTVQKNCADPMWHEQIIFKEMFPPLCRRVKIQVWDEGSMNDVALATHFIDLKKISNEQDGDKGFLPTFGPAWINLYGSPRNHSLIDEHQELNEGFGEGVSFRGRLFIEIAVEILSGGARESKFSSIIKSAKLSTKDKDFKSVKGKDKTEKAGEDRKSASPSDKMNSTEVEVEPFDVPLEIYEEKFEEFLLFGTFFEVTMIDRKVGDKPITFEVSVGNFGSITDGVSAGAGRKKKTHDGEAEENLLHEGEDDISHDLGVPLISTTLPEKPLITHGNRNYQYLPYDERKPCICVKSYWGNQTFRLYFSNTLEKIADHLEESLEHIKDLIKVSETEAEEKIKKTLNDFISQSRAFMTITEKTPKGLNYTALDKKRLMLFKQELEAMSSDAKEIVQQQKKKMSLDEMIRETQMFIDKIRFLVDEPQNTVPDVFIWMLSNNKRIAYTRVPAKNILYSPAKEQRGKDCGKIKTHFLKLPGKRSLGWTVQAKVDIYLWLGPANYAHSVMENLPVGYEIELLSNTNSGLSSPACLLYKTLHLFQLRAHMYQARGLIAADSTGLSDPFAKVTFTSHCQTTKIISQTLSPTWNQTLLFNSIVLHGDREEITQFPPEIVVELYDDDAVGKAEYIGSTVAVPVVRLAHQRYEPPKLSYHPVYCGNLSGGDLLATFELLEIPESDPDRLPPMDPPDVGQIYPVPANIRPVLSKYRVEVLFWGVRELKKVQLLSVDRPQVLIECAGKGVKSSVIQSYKKNPNFTGLADWFEVELPENELLHPPLSICVVDWRAFGRSTLVGTHTINCLKQFLCKTPLGPQAAPKGLNIEESEDASPESSQTAELSREEQVLTDHIYAEVEQGKFTVIEPDSSLTAPPATELEHSAPETGKERKQKDMKKSTRRSTKRRRRTIADESAENVIDWWSKYYASVLRMQKVR</sequence>
<dbReference type="InterPro" id="IPR035892">
    <property type="entry name" value="C2_domain_sf"/>
</dbReference>
<reference evidence="8" key="1">
    <citation type="submission" date="2019-10" db="EMBL/GenBank/DDBJ databases">
        <title>Bird 10,000 Genomes (B10K) Project - Family phase.</title>
        <authorList>
            <person name="Zhang G."/>
        </authorList>
    </citation>
    <scope>NUCLEOTIDE SEQUENCE</scope>
    <source>
        <strain evidence="8">B10K-DU-002-53</strain>
        <tissue evidence="8">Muscle</tissue>
    </source>
</reference>
<evidence type="ECO:0000256" key="6">
    <source>
        <dbReference type="SAM" id="MobiDB-lite"/>
    </source>
</evidence>
<dbReference type="FunFam" id="2.60.40.150:FF:000034">
    <property type="entry name" value="otoferlin isoform X2"/>
    <property type="match status" value="1"/>
</dbReference>
<dbReference type="CDD" id="cd04018">
    <property type="entry name" value="C2C_Ferlin"/>
    <property type="match status" value="1"/>
</dbReference>
<dbReference type="Gene3D" id="2.60.40.150">
    <property type="entry name" value="C2 domain"/>
    <property type="match status" value="3"/>
</dbReference>
<comment type="caution">
    <text evidence="8">The sequence shown here is derived from an EMBL/GenBank/DDBJ whole genome shotgun (WGS) entry which is preliminary data.</text>
</comment>
<evidence type="ECO:0000256" key="1">
    <source>
        <dbReference type="ARBA" id="ARBA00004167"/>
    </source>
</evidence>
<dbReference type="CDD" id="cd04017">
    <property type="entry name" value="C2D_Ferlin"/>
    <property type="match status" value="1"/>
</dbReference>
<keyword evidence="5" id="KW-0472">Membrane</keyword>
<feature type="domain" description="C2" evidence="7">
    <location>
        <begin position="980"/>
        <end position="1105"/>
    </location>
</feature>
<feature type="region of interest" description="Disordered" evidence="6">
    <location>
        <begin position="439"/>
        <end position="465"/>
    </location>
</feature>
<evidence type="ECO:0000256" key="3">
    <source>
        <dbReference type="ARBA" id="ARBA00022737"/>
    </source>
</evidence>
<dbReference type="InterPro" id="IPR012968">
    <property type="entry name" value="FerIin_dom"/>
</dbReference>
<feature type="domain" description="C2" evidence="7">
    <location>
        <begin position="227"/>
        <end position="361"/>
    </location>
</feature>
<dbReference type="InterPro" id="IPR037723">
    <property type="entry name" value="C2D_Ferlin"/>
</dbReference>
<dbReference type="AlphaFoldDB" id="A0A851FER5"/>
<keyword evidence="2" id="KW-0812">Transmembrane</keyword>
<dbReference type="InterPro" id="IPR037720">
    <property type="entry name" value="C2B_Ferlin"/>
</dbReference>
<feature type="compositionally biased region" description="Polar residues" evidence="6">
    <location>
        <begin position="455"/>
        <end position="465"/>
    </location>
</feature>
<feature type="domain" description="C2" evidence="7">
    <location>
        <begin position="70"/>
        <end position="189"/>
    </location>
</feature>
<keyword evidence="4" id="KW-1133">Transmembrane helix</keyword>
<evidence type="ECO:0000313" key="8">
    <source>
        <dbReference type="EMBL" id="NWI90244.1"/>
    </source>
</evidence>
<dbReference type="PANTHER" id="PTHR12546">
    <property type="entry name" value="FER-1-LIKE"/>
    <property type="match status" value="1"/>
</dbReference>
<dbReference type="Proteomes" id="UP000633448">
    <property type="component" value="Unassembled WGS sequence"/>
</dbReference>
<dbReference type="InterPro" id="IPR037722">
    <property type="entry name" value="C2C_Ferlin"/>
</dbReference>
<dbReference type="SMART" id="SM00239">
    <property type="entry name" value="C2"/>
    <property type="match status" value="4"/>
</dbReference>
<dbReference type="PROSITE" id="PS50004">
    <property type="entry name" value="C2"/>
    <property type="match status" value="4"/>
</dbReference>
<feature type="domain" description="C2" evidence="7">
    <location>
        <begin position="815"/>
        <end position="943"/>
    </location>
</feature>
<evidence type="ECO:0000256" key="2">
    <source>
        <dbReference type="ARBA" id="ARBA00022692"/>
    </source>
</evidence>
<dbReference type="FunFam" id="2.60.40.150:FF:000138">
    <property type="entry name" value="Fer-1-like family member 6"/>
    <property type="match status" value="1"/>
</dbReference>
<dbReference type="SMART" id="SM01201">
    <property type="entry name" value="FerB"/>
    <property type="match status" value="1"/>
</dbReference>
<dbReference type="SUPFAM" id="SSF49562">
    <property type="entry name" value="C2 domain (Calcium/lipid-binding domain, CaLB)"/>
    <property type="match status" value="4"/>
</dbReference>
<feature type="compositionally biased region" description="Basic and acidic residues" evidence="6">
    <location>
        <begin position="1163"/>
        <end position="1182"/>
    </location>
</feature>
<dbReference type="Pfam" id="PF00168">
    <property type="entry name" value="C2"/>
    <property type="match status" value="4"/>
</dbReference>
<keyword evidence="9" id="KW-1185">Reference proteome</keyword>
<dbReference type="GO" id="GO:0007009">
    <property type="term" value="P:plasma membrane organization"/>
    <property type="evidence" value="ECO:0007669"/>
    <property type="project" value="TreeGrafter"/>
</dbReference>
<evidence type="ECO:0000259" key="7">
    <source>
        <dbReference type="PROSITE" id="PS50004"/>
    </source>
</evidence>
<evidence type="ECO:0000256" key="4">
    <source>
        <dbReference type="ARBA" id="ARBA00022989"/>
    </source>
</evidence>
<protein>
    <submittedName>
        <fullName evidence="8">FR1L6 protein</fullName>
    </submittedName>
</protein>
<dbReference type="Pfam" id="PF08151">
    <property type="entry name" value="FerI"/>
    <property type="match status" value="1"/>
</dbReference>
<feature type="non-terminal residue" evidence="8">
    <location>
        <position position="1221"/>
    </location>
</feature>
<evidence type="ECO:0000256" key="5">
    <source>
        <dbReference type="ARBA" id="ARBA00023136"/>
    </source>
</evidence>
<dbReference type="InterPro" id="IPR037721">
    <property type="entry name" value="Ferlin"/>
</dbReference>
<dbReference type="InterPro" id="IPR012561">
    <property type="entry name" value="Ferlin_B-domain"/>
</dbReference>
<keyword evidence="3" id="KW-0677">Repeat</keyword>
<dbReference type="PANTHER" id="PTHR12546:SF37">
    <property type="entry name" value="FER-1-LIKE 6 (C. ELEGANS)"/>
    <property type="match status" value="1"/>
</dbReference>
<feature type="non-terminal residue" evidence="8">
    <location>
        <position position="1"/>
    </location>
</feature>
<proteinExistence type="predicted"/>
<feature type="compositionally biased region" description="Basic and acidic residues" evidence="6">
    <location>
        <begin position="439"/>
        <end position="454"/>
    </location>
</feature>
<name>A0A851FER5_PITSO</name>
<evidence type="ECO:0000313" key="9">
    <source>
        <dbReference type="Proteomes" id="UP000633448"/>
    </source>
</evidence>
<organism evidence="8 9">
    <name type="scientific">Pitta sordida</name>
    <name type="common">Hooded pitta</name>
    <dbReference type="NCBI Taxonomy" id="9163"/>
    <lineage>
        <taxon>Eukaryota</taxon>
        <taxon>Metazoa</taxon>
        <taxon>Chordata</taxon>
        <taxon>Craniata</taxon>
        <taxon>Vertebrata</taxon>
        <taxon>Euteleostomi</taxon>
        <taxon>Archelosauria</taxon>
        <taxon>Archosauria</taxon>
        <taxon>Dinosauria</taxon>
        <taxon>Saurischia</taxon>
        <taxon>Theropoda</taxon>
        <taxon>Coelurosauria</taxon>
        <taxon>Aves</taxon>
        <taxon>Neognathae</taxon>
        <taxon>Neoaves</taxon>
        <taxon>Telluraves</taxon>
        <taxon>Australaves</taxon>
        <taxon>Passeriformes</taxon>
        <taxon>Pittidae</taxon>
        <taxon>Pitta</taxon>
    </lineage>
</organism>